<evidence type="ECO:0000313" key="2">
    <source>
        <dbReference type="EMBL" id="MER5075318.1"/>
    </source>
</evidence>
<organism evidence="1">
    <name type="scientific">Providencia stuartii</name>
    <dbReference type="NCBI Taxonomy" id="588"/>
    <lineage>
        <taxon>Bacteria</taxon>
        <taxon>Pseudomonadati</taxon>
        <taxon>Pseudomonadota</taxon>
        <taxon>Gammaproteobacteria</taxon>
        <taxon>Enterobacterales</taxon>
        <taxon>Morganellaceae</taxon>
        <taxon>Providencia</taxon>
    </lineage>
</organism>
<protein>
    <submittedName>
        <fullName evidence="1">Uncharacterized protein</fullName>
    </submittedName>
</protein>
<name>A0AAI9HZ75_PROST</name>
<gene>
    <name evidence="1" type="ORF">JRA39_001689</name>
    <name evidence="2" type="ORF">KDV35_00250</name>
</gene>
<dbReference type="EMBL" id="JAGSRH010000001">
    <property type="protein sequence ID" value="MER5075318.1"/>
    <property type="molecule type" value="Genomic_DNA"/>
</dbReference>
<reference evidence="2 3" key="1">
    <citation type="submission" date="2021-04" db="EMBL/GenBank/DDBJ databases">
        <title>Determining the burden of carbapenem-resistant Enterobacterales from a tertiary public heath setting in Bangladesh: a clinical, epidemiological, and molecular study.</title>
        <authorList>
            <person name="Farzana R."/>
            <person name="Walsh T.R."/>
        </authorList>
    </citation>
    <scope>NUCLEOTIDE SEQUENCE [LARGE SCALE GENOMIC DNA]</scope>
    <source>
        <strain evidence="2">Dmpro_s316</strain>
        <strain evidence="3">dmpro_s316</strain>
    </source>
</reference>
<dbReference type="Proteomes" id="UP001495779">
    <property type="component" value="Unassembled WGS sequence"/>
</dbReference>
<comment type="caution">
    <text evidence="1">The sequence shown here is derived from an EMBL/GenBank/DDBJ whole genome shotgun (WGS) entry which is preliminary data.</text>
</comment>
<evidence type="ECO:0000313" key="1">
    <source>
        <dbReference type="EMBL" id="EMP9432650.1"/>
    </source>
</evidence>
<proteinExistence type="predicted"/>
<reference evidence="1" key="2">
    <citation type="submission" date="2024-02" db="EMBL/GenBank/DDBJ databases">
        <authorList>
            <consortium name="Clinical and Environmental Microbiology Branch: Whole genome sequencing antimicrobial resistance pathogens in the healthcare setting"/>
        </authorList>
    </citation>
    <scope>NUCLEOTIDE SEQUENCE</scope>
    <source>
        <strain evidence="1">2020GO-00142</strain>
    </source>
</reference>
<accession>A0AAI9HZ75</accession>
<sequence length="98" mass="11406">MFKLTFEWVYSFRVTDEGNLLKMLDYFDGQMTTGLYKVANSSYLQWFHEQSANIHDACVEHYLVVTNDDVIDIITSAKPLFESLSEPKKTLDCDTLLR</sequence>
<dbReference type="AlphaFoldDB" id="A0AAI9HZ75"/>
<evidence type="ECO:0000313" key="3">
    <source>
        <dbReference type="Proteomes" id="UP001495779"/>
    </source>
</evidence>
<dbReference type="EMBL" id="AAZDVE040000010">
    <property type="protein sequence ID" value="EMP9432650.1"/>
    <property type="molecule type" value="Genomic_DNA"/>
</dbReference>